<evidence type="ECO:0000313" key="11">
    <source>
        <dbReference type="Proteomes" id="UP000838878"/>
    </source>
</evidence>
<dbReference type="InterPro" id="IPR000192">
    <property type="entry name" value="Aminotrans_V_dom"/>
</dbReference>
<dbReference type="InterPro" id="IPR015421">
    <property type="entry name" value="PyrdxlP-dep_Trfase_major"/>
</dbReference>
<dbReference type="SUPFAM" id="SSF53383">
    <property type="entry name" value="PLP-dependent transferases"/>
    <property type="match status" value="1"/>
</dbReference>
<keyword evidence="6 8" id="KW-0663">Pyridoxal phosphate</keyword>
<evidence type="ECO:0000256" key="2">
    <source>
        <dbReference type="ARBA" id="ARBA00009236"/>
    </source>
</evidence>
<proteinExistence type="inferred from homology"/>
<feature type="domain" description="Aminotransferase class V" evidence="9">
    <location>
        <begin position="60"/>
        <end position="377"/>
    </location>
</feature>
<dbReference type="Gene3D" id="3.90.1150.10">
    <property type="entry name" value="Aspartate Aminotransferase, domain 1"/>
    <property type="match status" value="1"/>
</dbReference>
<keyword evidence="11" id="KW-1185">Reference proteome</keyword>
<evidence type="ECO:0000256" key="8">
    <source>
        <dbReference type="PIRSR" id="PIRSR000524-50"/>
    </source>
</evidence>
<dbReference type="FunFam" id="3.40.640.10:FF:000027">
    <property type="entry name" value="Serine--pyruvate aminotransferase, mitochondrial"/>
    <property type="match status" value="1"/>
</dbReference>
<name>A0A8J9Y5J2_9NEOP</name>
<dbReference type="Pfam" id="PF00266">
    <property type="entry name" value="Aminotran_5"/>
    <property type="match status" value="1"/>
</dbReference>
<evidence type="ECO:0000256" key="5">
    <source>
        <dbReference type="ARBA" id="ARBA00022679"/>
    </source>
</evidence>
<comment type="similarity">
    <text evidence="2">Belongs to the class-V pyridoxal-phosphate-dependent aminotransferase family.</text>
</comment>
<reference evidence="10" key="1">
    <citation type="submission" date="2021-12" db="EMBL/GenBank/DDBJ databases">
        <authorList>
            <person name="Martin H S."/>
        </authorList>
    </citation>
    <scope>NUCLEOTIDE SEQUENCE</scope>
</reference>
<dbReference type="GO" id="GO:0008453">
    <property type="term" value="F:alanine-glyoxylate transaminase activity"/>
    <property type="evidence" value="ECO:0007669"/>
    <property type="project" value="UniProtKB-EC"/>
</dbReference>
<evidence type="ECO:0000256" key="4">
    <source>
        <dbReference type="ARBA" id="ARBA00022576"/>
    </source>
</evidence>
<feature type="binding site" evidence="7">
    <location>
        <position position="365"/>
    </location>
    <ligand>
        <name>substrate</name>
    </ligand>
</feature>
<evidence type="ECO:0000313" key="10">
    <source>
        <dbReference type="EMBL" id="CAH0715556.1"/>
    </source>
</evidence>
<dbReference type="PANTHER" id="PTHR21152">
    <property type="entry name" value="AMINOTRANSFERASE CLASS V"/>
    <property type="match status" value="1"/>
</dbReference>
<dbReference type="GO" id="GO:0005777">
    <property type="term" value="C:peroxisome"/>
    <property type="evidence" value="ECO:0007669"/>
    <property type="project" value="TreeGrafter"/>
</dbReference>
<protein>
    <recommendedName>
        <fullName evidence="3">alanine--glyoxylate transaminase</fullName>
        <ecNumber evidence="3">2.6.1.44</ecNumber>
    </recommendedName>
</protein>
<dbReference type="OrthoDB" id="7403325at2759"/>
<sequence>MKITISYKMYASKISVPVPKIEDRIFNKPLLCGPGPCDVWPSVGEALTRPVLSPICDEMFNVFDDMRAGLKYLFQTKSNLVLAISGSGHSGMETIISNLVAPKETLLIASRGIWDERAFNIARRYGINAVQIRVPFNSTFSLEQIELELKKVKPTALFITHGDSSTGTVQNLIGLGDLCHKYGTLLLVDTVVSIGAVPFFMDEWGIDAVYASGQKALSGPAGISPVAFSARAEKKINERKHDPPFYFDIKLLAQQWNCYGNTRAYHHTISPPLIWALRCCLQEICKITLPKFWERHAETTAHFYKRLQEFGFKLLVPRPEDRLATVTTVVLPDGYDYIQFVKYMRDRHNILIFAGLGPTAGKALRIGIMGVNSTNQVANAIADGMRETLKALTKSSL</sequence>
<evidence type="ECO:0000256" key="7">
    <source>
        <dbReference type="PIRSR" id="PIRSR000524-1"/>
    </source>
</evidence>
<dbReference type="EMBL" id="OV170230">
    <property type="protein sequence ID" value="CAH0715556.1"/>
    <property type="molecule type" value="Genomic_DNA"/>
</dbReference>
<feature type="non-terminal residue" evidence="10">
    <location>
        <position position="397"/>
    </location>
</feature>
<keyword evidence="5" id="KW-0808">Transferase</keyword>
<dbReference type="InterPro" id="IPR015422">
    <property type="entry name" value="PyrdxlP-dep_Trfase_small"/>
</dbReference>
<dbReference type="InterPro" id="IPR015424">
    <property type="entry name" value="PyrdxlP-dep_Trfase"/>
</dbReference>
<dbReference type="Proteomes" id="UP000838878">
    <property type="component" value="Chromosome 10"/>
</dbReference>
<dbReference type="Gene3D" id="3.40.640.10">
    <property type="entry name" value="Type I PLP-dependent aspartate aminotransferase-like (Major domain)"/>
    <property type="match status" value="1"/>
</dbReference>
<dbReference type="EC" id="2.6.1.44" evidence="3"/>
<dbReference type="GO" id="GO:0019265">
    <property type="term" value="P:glycine biosynthetic process, by transamination of glyoxylate"/>
    <property type="evidence" value="ECO:0007669"/>
    <property type="project" value="TreeGrafter"/>
</dbReference>
<organism evidence="10 11">
    <name type="scientific">Brenthis ino</name>
    <name type="common">lesser marbled fritillary</name>
    <dbReference type="NCBI Taxonomy" id="405034"/>
    <lineage>
        <taxon>Eukaryota</taxon>
        <taxon>Metazoa</taxon>
        <taxon>Ecdysozoa</taxon>
        <taxon>Arthropoda</taxon>
        <taxon>Hexapoda</taxon>
        <taxon>Insecta</taxon>
        <taxon>Pterygota</taxon>
        <taxon>Neoptera</taxon>
        <taxon>Endopterygota</taxon>
        <taxon>Lepidoptera</taxon>
        <taxon>Glossata</taxon>
        <taxon>Ditrysia</taxon>
        <taxon>Papilionoidea</taxon>
        <taxon>Nymphalidae</taxon>
        <taxon>Heliconiinae</taxon>
        <taxon>Argynnini</taxon>
        <taxon>Brenthis</taxon>
    </lineage>
</organism>
<evidence type="ECO:0000256" key="3">
    <source>
        <dbReference type="ARBA" id="ARBA00013049"/>
    </source>
</evidence>
<evidence type="ECO:0000256" key="6">
    <source>
        <dbReference type="ARBA" id="ARBA00022898"/>
    </source>
</evidence>
<dbReference type="GO" id="GO:0004760">
    <property type="term" value="F:L-serine-pyruvate transaminase activity"/>
    <property type="evidence" value="ECO:0007669"/>
    <property type="project" value="TreeGrafter"/>
</dbReference>
<evidence type="ECO:0000259" key="9">
    <source>
        <dbReference type="Pfam" id="PF00266"/>
    </source>
</evidence>
<accession>A0A8J9Y5J2</accession>
<dbReference type="PANTHER" id="PTHR21152:SF40">
    <property type="entry name" value="ALANINE--GLYOXYLATE AMINOTRANSFERASE"/>
    <property type="match status" value="1"/>
</dbReference>
<dbReference type="AlphaFoldDB" id="A0A8J9Y5J2"/>
<evidence type="ECO:0000256" key="1">
    <source>
        <dbReference type="ARBA" id="ARBA00001933"/>
    </source>
</evidence>
<comment type="cofactor">
    <cofactor evidence="1 8">
        <name>pyridoxal 5'-phosphate</name>
        <dbReference type="ChEBI" id="CHEBI:597326"/>
    </cofactor>
</comment>
<feature type="modified residue" description="N6-(pyridoxal phosphate)lysine" evidence="8">
    <location>
        <position position="215"/>
    </location>
</feature>
<dbReference type="PIRSF" id="PIRSF000524">
    <property type="entry name" value="SPT"/>
    <property type="match status" value="1"/>
</dbReference>
<keyword evidence="4" id="KW-0032">Aminotransferase</keyword>
<dbReference type="InterPro" id="IPR024169">
    <property type="entry name" value="SP_NH2Trfase/AEP_transaminase"/>
</dbReference>
<gene>
    <name evidence="10" type="ORF">BINO364_LOCUS2467</name>
</gene>